<name>A0A7S4T9X9_9DINO</name>
<accession>A0A7S4T9X9</accession>
<dbReference type="EMBL" id="HBNR01090263">
    <property type="protein sequence ID" value="CAE4669110.1"/>
    <property type="molecule type" value="Transcribed_RNA"/>
</dbReference>
<feature type="region of interest" description="Disordered" evidence="1">
    <location>
        <begin position="242"/>
        <end position="267"/>
    </location>
</feature>
<proteinExistence type="predicted"/>
<dbReference type="AlphaFoldDB" id="A0A7S4T9X9"/>
<protein>
    <submittedName>
        <fullName evidence="2">Uncharacterized protein</fullName>
    </submittedName>
</protein>
<evidence type="ECO:0000256" key="1">
    <source>
        <dbReference type="SAM" id="MobiDB-lite"/>
    </source>
</evidence>
<organism evidence="2">
    <name type="scientific">Alexandrium monilatum</name>
    <dbReference type="NCBI Taxonomy" id="311494"/>
    <lineage>
        <taxon>Eukaryota</taxon>
        <taxon>Sar</taxon>
        <taxon>Alveolata</taxon>
        <taxon>Dinophyceae</taxon>
        <taxon>Gonyaulacales</taxon>
        <taxon>Pyrocystaceae</taxon>
        <taxon>Alexandrium</taxon>
    </lineage>
</organism>
<reference evidence="2" key="1">
    <citation type="submission" date="2021-01" db="EMBL/GenBank/DDBJ databases">
        <authorList>
            <person name="Corre E."/>
            <person name="Pelletier E."/>
            <person name="Niang G."/>
            <person name="Scheremetjew M."/>
            <person name="Finn R."/>
            <person name="Kale V."/>
            <person name="Holt S."/>
            <person name="Cochrane G."/>
            <person name="Meng A."/>
            <person name="Brown T."/>
            <person name="Cohen L."/>
        </authorList>
    </citation>
    <scope>NUCLEOTIDE SEQUENCE</scope>
    <source>
        <strain evidence="2">CCMP3105</strain>
    </source>
</reference>
<sequence>MRQRVCAMQRSAAWAPPFACARTSVRARGGCRAQEFDGIALLVLHAWRSTSRRRLSAIWAGSPRKACCEEERLAAHDVPEHPAFAVQLGMVSSEWALGGEVAYQLQMETLRPPGAVAIGAVTPAAPVNCQIAWAPGAGNWPHAWGYCMDGSPPLTQESEQRAAQWDAFLGRPGARHLEPCPAPCLPLLRQVDVVSVVLAPLRGALHAHSGPQAPGARAAGVVTRCTDGHCCGYQVRRRPSEDLEPRLGRAGGSRLIRAPAPAERGRG</sequence>
<gene>
    <name evidence="2" type="ORF">AMON00008_LOCUS64777</name>
</gene>
<evidence type="ECO:0000313" key="2">
    <source>
        <dbReference type="EMBL" id="CAE4669110.1"/>
    </source>
</evidence>